<dbReference type="EMBL" id="JAQMUH010000049">
    <property type="protein sequence ID" value="MDB9538810.1"/>
    <property type="molecule type" value="Genomic_DNA"/>
</dbReference>
<dbReference type="InterPro" id="IPR009717">
    <property type="entry name" value="Mo-dep_Nase_C"/>
</dbReference>
<gene>
    <name evidence="2" type="ORF">PN457_03880</name>
</gene>
<proteinExistence type="predicted"/>
<feature type="domain" description="Mo-dependent nitrogenase C-terminal" evidence="1">
    <location>
        <begin position="39"/>
        <end position="121"/>
    </location>
</feature>
<accession>A0ABT5AND8</accession>
<evidence type="ECO:0000313" key="3">
    <source>
        <dbReference type="Proteomes" id="UP001212499"/>
    </source>
</evidence>
<keyword evidence="3" id="KW-1185">Reference proteome</keyword>
<evidence type="ECO:0000313" key="2">
    <source>
        <dbReference type="EMBL" id="MDB9538810.1"/>
    </source>
</evidence>
<sequence>MVKTNNQHIILPAFIKAVEVEASDNVGSHNKFTPRKFHLLQPLRKRLDNIEIKNRDFAHFIAKMIPAQCPFERDLILFGRKIAHIPPLCKLNPLYDEFVGLRFRALCYLVDECGEDIQSYC</sequence>
<dbReference type="RefSeq" id="WP_271731464.1">
    <property type="nucleotide sequence ID" value="NZ_JANQDP010000048.1"/>
</dbReference>
<organism evidence="2 3">
    <name type="scientific">Anabaenopsis arnoldii</name>
    <dbReference type="NCBI Taxonomy" id="2152938"/>
    <lineage>
        <taxon>Bacteria</taxon>
        <taxon>Bacillati</taxon>
        <taxon>Cyanobacteriota</taxon>
        <taxon>Cyanophyceae</taxon>
        <taxon>Nostocales</taxon>
        <taxon>Nodulariaceae</taxon>
        <taxon>Anabaenopsis</taxon>
    </lineage>
</organism>
<protein>
    <submittedName>
        <fullName evidence="2">Mo-dependent nitrogenase C-terminal domain-containing protein</fullName>
    </submittedName>
</protein>
<comment type="caution">
    <text evidence="2">The sequence shown here is derived from an EMBL/GenBank/DDBJ whole genome shotgun (WGS) entry which is preliminary data.</text>
</comment>
<evidence type="ECO:0000259" key="1">
    <source>
        <dbReference type="Pfam" id="PF06967"/>
    </source>
</evidence>
<dbReference type="Pfam" id="PF06967">
    <property type="entry name" value="Mo-nitro_C"/>
    <property type="match status" value="1"/>
</dbReference>
<name>A0ABT5AND8_9CYAN</name>
<dbReference type="Proteomes" id="UP001212499">
    <property type="component" value="Unassembled WGS sequence"/>
</dbReference>
<reference evidence="2 3" key="1">
    <citation type="submission" date="2023-01" db="EMBL/GenBank/DDBJ databases">
        <title>Genomes from the Australian National Cyanobacteria Reference Collection.</title>
        <authorList>
            <person name="Willis A."/>
            <person name="Lee E.M.F."/>
        </authorList>
    </citation>
    <scope>NUCLEOTIDE SEQUENCE [LARGE SCALE GENOMIC DNA]</scope>
    <source>
        <strain evidence="2 3">CS-1033</strain>
    </source>
</reference>